<dbReference type="RefSeq" id="WP_084624771.1">
    <property type="nucleotide sequence ID" value="NZ_CAWLZN010000001.1"/>
</dbReference>
<evidence type="ECO:0000313" key="2">
    <source>
        <dbReference type="Proteomes" id="UP001199206"/>
    </source>
</evidence>
<sequence>MSRESYAGWRHCTEIDCAQPLTANFIAQRLAALHDPDDHHTQPFLRCWGQAHYRQVIGWFEHAQAAQHALMLGRSRGMTT</sequence>
<dbReference type="EMBL" id="JAJGQJ010000029">
    <property type="protein sequence ID" value="MCC4620939.1"/>
    <property type="molecule type" value="Genomic_DNA"/>
</dbReference>
<evidence type="ECO:0000313" key="1">
    <source>
        <dbReference type="EMBL" id="MCC4620939.1"/>
    </source>
</evidence>
<name>A0ABS8HFI8_9XANT</name>
<keyword evidence="2" id="KW-1185">Reference proteome</keyword>
<reference evidence="1 2" key="1">
    <citation type="submission" date="2021-10" db="EMBL/GenBank/DDBJ databases">
        <title>Genome sequencing of Xanthomonas strains from NCPPB.</title>
        <authorList>
            <person name="Hussein R."/>
            <person name="Harrison J."/>
            <person name="Studholme D.J."/>
            <person name="Vicente J."/>
            <person name="Grant M."/>
        </authorList>
    </citation>
    <scope>NUCLEOTIDE SEQUENCE [LARGE SCALE GENOMIC DNA]</scope>
    <source>
        <strain evidence="1 2">NCPPB 101</strain>
    </source>
</reference>
<protein>
    <submittedName>
        <fullName evidence="1">Uncharacterized protein</fullName>
    </submittedName>
</protein>
<gene>
    <name evidence="1" type="ORF">LL965_12865</name>
</gene>
<organism evidence="1 2">
    <name type="scientific">Xanthomonas cassavae CFBP 4642</name>
    <dbReference type="NCBI Taxonomy" id="1219375"/>
    <lineage>
        <taxon>Bacteria</taxon>
        <taxon>Pseudomonadati</taxon>
        <taxon>Pseudomonadota</taxon>
        <taxon>Gammaproteobacteria</taxon>
        <taxon>Lysobacterales</taxon>
        <taxon>Lysobacteraceae</taxon>
        <taxon>Xanthomonas</taxon>
    </lineage>
</organism>
<proteinExistence type="predicted"/>
<comment type="caution">
    <text evidence="1">The sequence shown here is derived from an EMBL/GenBank/DDBJ whole genome shotgun (WGS) entry which is preliminary data.</text>
</comment>
<accession>A0ABS8HFI8</accession>
<dbReference type="Proteomes" id="UP001199206">
    <property type="component" value="Unassembled WGS sequence"/>
</dbReference>